<evidence type="ECO:0000313" key="3">
    <source>
        <dbReference type="Proteomes" id="UP001341840"/>
    </source>
</evidence>
<evidence type="ECO:0000313" key="2">
    <source>
        <dbReference type="EMBL" id="MED6184534.1"/>
    </source>
</evidence>
<reference evidence="2 3" key="1">
    <citation type="journal article" date="2023" name="Plants (Basel)">
        <title>Bridging the Gap: Combining Genomics and Transcriptomics Approaches to Understand Stylosanthes scabra, an Orphan Legume from the Brazilian Caatinga.</title>
        <authorList>
            <person name="Ferreira-Neto J.R.C."/>
            <person name="da Silva M.D."/>
            <person name="Binneck E."/>
            <person name="de Melo N.F."/>
            <person name="da Silva R.H."/>
            <person name="de Melo A.L.T.M."/>
            <person name="Pandolfi V."/>
            <person name="Bustamante F.O."/>
            <person name="Brasileiro-Vidal A.C."/>
            <person name="Benko-Iseppon A.M."/>
        </authorList>
    </citation>
    <scope>NUCLEOTIDE SEQUENCE [LARGE SCALE GENOMIC DNA]</scope>
    <source>
        <tissue evidence="2">Leaves</tissue>
    </source>
</reference>
<sequence>MRTINRYIEEQQIATLNNNSSYRSLIGDIPVTTVVAVSAVSYASGKIEVEIINNDNRRYGLPTRFLPQALELCSRLDQFRHAQLKLNQREMPMYSGAEDDSRPLQSSKSWGQGQFRLNITRYKTN</sequence>
<evidence type="ECO:0000256" key="1">
    <source>
        <dbReference type="SAM" id="MobiDB-lite"/>
    </source>
</evidence>
<proteinExistence type="predicted"/>
<comment type="caution">
    <text evidence="2">The sequence shown here is derived from an EMBL/GenBank/DDBJ whole genome shotgun (WGS) entry which is preliminary data.</text>
</comment>
<dbReference type="Proteomes" id="UP001341840">
    <property type="component" value="Unassembled WGS sequence"/>
</dbReference>
<keyword evidence="3" id="KW-1185">Reference proteome</keyword>
<gene>
    <name evidence="2" type="ORF">PIB30_048244</name>
</gene>
<protein>
    <submittedName>
        <fullName evidence="2">Uncharacterized protein</fullName>
    </submittedName>
</protein>
<dbReference type="EMBL" id="JASCZI010181557">
    <property type="protein sequence ID" value="MED6184534.1"/>
    <property type="molecule type" value="Genomic_DNA"/>
</dbReference>
<accession>A0ABU6WFE8</accession>
<name>A0ABU6WFE8_9FABA</name>
<feature type="region of interest" description="Disordered" evidence="1">
    <location>
        <begin position="90"/>
        <end position="109"/>
    </location>
</feature>
<organism evidence="2 3">
    <name type="scientific">Stylosanthes scabra</name>
    <dbReference type="NCBI Taxonomy" id="79078"/>
    <lineage>
        <taxon>Eukaryota</taxon>
        <taxon>Viridiplantae</taxon>
        <taxon>Streptophyta</taxon>
        <taxon>Embryophyta</taxon>
        <taxon>Tracheophyta</taxon>
        <taxon>Spermatophyta</taxon>
        <taxon>Magnoliopsida</taxon>
        <taxon>eudicotyledons</taxon>
        <taxon>Gunneridae</taxon>
        <taxon>Pentapetalae</taxon>
        <taxon>rosids</taxon>
        <taxon>fabids</taxon>
        <taxon>Fabales</taxon>
        <taxon>Fabaceae</taxon>
        <taxon>Papilionoideae</taxon>
        <taxon>50 kb inversion clade</taxon>
        <taxon>dalbergioids sensu lato</taxon>
        <taxon>Dalbergieae</taxon>
        <taxon>Pterocarpus clade</taxon>
        <taxon>Stylosanthes</taxon>
    </lineage>
</organism>